<organism evidence="9 10">
    <name type="scientific">Polaromonas vacuolata</name>
    <dbReference type="NCBI Taxonomy" id="37448"/>
    <lineage>
        <taxon>Bacteria</taxon>
        <taxon>Pseudomonadati</taxon>
        <taxon>Pseudomonadota</taxon>
        <taxon>Betaproteobacteria</taxon>
        <taxon>Burkholderiales</taxon>
        <taxon>Comamonadaceae</taxon>
        <taxon>Polaromonas</taxon>
    </lineage>
</organism>
<accession>A0A6H2H697</accession>
<dbReference type="NCBIfam" id="TIGR00237">
    <property type="entry name" value="xseA"/>
    <property type="match status" value="1"/>
</dbReference>
<dbReference type="GO" id="GO:0009318">
    <property type="term" value="C:exodeoxyribonuclease VII complex"/>
    <property type="evidence" value="ECO:0007669"/>
    <property type="project" value="UniProtKB-UniRule"/>
</dbReference>
<dbReference type="KEGG" id="pvac:HC248_00289"/>
<keyword evidence="2" id="KW-0540">Nuclease</keyword>
<keyword evidence="1" id="KW-0963">Cytoplasm</keyword>
<evidence type="ECO:0000256" key="4">
    <source>
        <dbReference type="ARBA" id="ARBA00022839"/>
    </source>
</evidence>
<dbReference type="Pfam" id="PF13742">
    <property type="entry name" value="tRNA_anti_2"/>
    <property type="match status" value="1"/>
</dbReference>
<gene>
    <name evidence="9" type="primary">xseA</name>
    <name evidence="9" type="ORF">HC248_00289</name>
</gene>
<feature type="domain" description="OB-fold nucleic acid binding" evidence="7">
    <location>
        <begin position="87"/>
        <end position="191"/>
    </location>
</feature>
<evidence type="ECO:0000259" key="8">
    <source>
        <dbReference type="Pfam" id="PF18974"/>
    </source>
</evidence>
<proteinExistence type="predicted"/>
<name>A0A6H2H697_9BURK</name>
<dbReference type="InterPro" id="IPR043764">
    <property type="entry name" value="DUF5710"/>
</dbReference>
<dbReference type="CDD" id="cd04489">
    <property type="entry name" value="ExoVII_LU_OBF"/>
    <property type="match status" value="1"/>
</dbReference>
<evidence type="ECO:0000313" key="10">
    <source>
        <dbReference type="Proteomes" id="UP000502041"/>
    </source>
</evidence>
<dbReference type="Proteomes" id="UP000502041">
    <property type="component" value="Chromosome"/>
</dbReference>
<keyword evidence="3 9" id="KW-0378">Hydrolase</keyword>
<dbReference type="InterPro" id="IPR003753">
    <property type="entry name" value="Exonuc_VII_L"/>
</dbReference>
<evidence type="ECO:0000256" key="5">
    <source>
        <dbReference type="NCBIfam" id="TIGR00237"/>
    </source>
</evidence>
<dbReference type="GO" id="GO:0003676">
    <property type="term" value="F:nucleic acid binding"/>
    <property type="evidence" value="ECO:0007669"/>
    <property type="project" value="InterPro"/>
</dbReference>
<dbReference type="EMBL" id="CP051461">
    <property type="protein sequence ID" value="QJC55026.1"/>
    <property type="molecule type" value="Genomic_DNA"/>
</dbReference>
<protein>
    <recommendedName>
        <fullName evidence="5">Exodeoxyribonuclease VII large subunit</fullName>
        <ecNumber evidence="5">3.1.11.6</ecNumber>
    </recommendedName>
</protein>
<dbReference type="InterPro" id="IPR025824">
    <property type="entry name" value="OB-fold_nuc-bd_dom"/>
</dbReference>
<keyword evidence="4" id="KW-0269">Exonuclease</keyword>
<sequence>MSDVFLTASYADREKVKTLGARWNPAEKRWYVPSGRDLSPFAAWLPSAPYAVAASATSALDLVTTSALTLDSTLDTNTLANVKSGISLSALLGGVAQAVARSFSAGVWTLVEVVDTRLRNGHVYVEISERSSAGAVLAKSNAVIWANNATRILPEFERATGATLGPGIKLLVRAKPSFSSQYGFSIEIDAIDPEYTLGDLEAKKRDIRAQLQADGIFDANRQLPAPWDYNAVLVIAPDGAAGLGDFQAEAERLEQAGVCAFSYATSRFQGEGAAAQITRVMLDALTQFKLDHGAAPDAVVIIRGGGAVNDLAWLNDYPLARAVCELGVPVLTGIGHERDNTILDEVAHQRFDTPSKVIAGIEQFITKRSSESADFFAQISLAANRCVMTARRAAEQADAALRSGASEQLAIAKHGSAALMAELKLASVRSLQDGTEAAQSLVVEIKHAASQQLLLARHVVPARMAEVTAEGRQALRTAKAQSQAALVSLTDRAAADVRATSEDGRRAMADVGTHARQALTQSAQRSEALMREITGQGPDKTLSRGFAIVRNQAGASVTSAAALPAGALIEIQFRDGRLNAATTWTNGTNGTKE</sequence>
<evidence type="ECO:0000313" key="9">
    <source>
        <dbReference type="EMBL" id="QJC55026.1"/>
    </source>
</evidence>
<evidence type="ECO:0000256" key="1">
    <source>
        <dbReference type="ARBA" id="ARBA00022490"/>
    </source>
</evidence>
<evidence type="ECO:0000256" key="3">
    <source>
        <dbReference type="ARBA" id="ARBA00022801"/>
    </source>
</evidence>
<evidence type="ECO:0000256" key="2">
    <source>
        <dbReference type="ARBA" id="ARBA00022722"/>
    </source>
</evidence>
<evidence type="ECO:0000259" key="6">
    <source>
        <dbReference type="Pfam" id="PF02601"/>
    </source>
</evidence>
<dbReference type="AlphaFoldDB" id="A0A6H2H697"/>
<feature type="domain" description="Exonuclease VII large subunit C-terminal" evidence="6">
    <location>
        <begin position="216"/>
        <end position="580"/>
    </location>
</feature>
<dbReference type="GO" id="GO:0006308">
    <property type="term" value="P:DNA catabolic process"/>
    <property type="evidence" value="ECO:0007669"/>
    <property type="project" value="UniProtKB-UniRule"/>
</dbReference>
<dbReference type="PANTHER" id="PTHR30008">
    <property type="entry name" value="EXODEOXYRIBONUCLEASE 7 LARGE SUBUNIT"/>
    <property type="match status" value="1"/>
</dbReference>
<dbReference type="PANTHER" id="PTHR30008:SF0">
    <property type="entry name" value="EXODEOXYRIBONUCLEASE 7 LARGE SUBUNIT"/>
    <property type="match status" value="1"/>
</dbReference>
<dbReference type="GO" id="GO:0008855">
    <property type="term" value="F:exodeoxyribonuclease VII activity"/>
    <property type="evidence" value="ECO:0007669"/>
    <property type="project" value="UniProtKB-UniRule"/>
</dbReference>
<dbReference type="EC" id="3.1.11.6" evidence="5"/>
<keyword evidence="10" id="KW-1185">Reference proteome</keyword>
<dbReference type="Pfam" id="PF18974">
    <property type="entry name" value="DUF5710"/>
    <property type="match status" value="1"/>
</dbReference>
<dbReference type="InterPro" id="IPR020579">
    <property type="entry name" value="Exonuc_VII_lsu_C"/>
</dbReference>
<dbReference type="RefSeq" id="WP_168920948.1">
    <property type="nucleotide sequence ID" value="NZ_CP051461.1"/>
</dbReference>
<reference evidence="9 10" key="1">
    <citation type="submission" date="2020-04" db="EMBL/GenBank/DDBJ databases">
        <title>Complete genome of a Psychrophilic, Marine, Gas Vacuolate Bacterium Polaromonas vacuolata KCTC 22033T.</title>
        <authorList>
            <person name="Hwang K."/>
            <person name="Kim K.M."/>
        </authorList>
    </citation>
    <scope>NUCLEOTIDE SEQUENCE [LARGE SCALE GENOMIC DNA]</scope>
    <source>
        <strain evidence="9 10">KCTC 22033</strain>
    </source>
</reference>
<evidence type="ECO:0000259" key="7">
    <source>
        <dbReference type="Pfam" id="PF13742"/>
    </source>
</evidence>
<feature type="domain" description="DUF5710" evidence="8">
    <location>
        <begin position="4"/>
        <end position="46"/>
    </location>
</feature>
<dbReference type="Pfam" id="PF02601">
    <property type="entry name" value="Exonuc_VII_L"/>
    <property type="match status" value="1"/>
</dbReference>